<name>A0A0E9QL72_ANGAN</name>
<proteinExistence type="predicted"/>
<evidence type="ECO:0000313" key="1">
    <source>
        <dbReference type="EMBL" id="JAH16843.1"/>
    </source>
</evidence>
<sequence length="53" mass="6075">MEIATLAARYCTTSVYLCIHNIALLSPHIKLPSDHREMKLSLFSSTLKRHCFL</sequence>
<organism evidence="1">
    <name type="scientific">Anguilla anguilla</name>
    <name type="common">European freshwater eel</name>
    <name type="synonym">Muraena anguilla</name>
    <dbReference type="NCBI Taxonomy" id="7936"/>
    <lineage>
        <taxon>Eukaryota</taxon>
        <taxon>Metazoa</taxon>
        <taxon>Chordata</taxon>
        <taxon>Craniata</taxon>
        <taxon>Vertebrata</taxon>
        <taxon>Euteleostomi</taxon>
        <taxon>Actinopterygii</taxon>
        <taxon>Neopterygii</taxon>
        <taxon>Teleostei</taxon>
        <taxon>Anguilliformes</taxon>
        <taxon>Anguillidae</taxon>
        <taxon>Anguilla</taxon>
    </lineage>
</organism>
<accession>A0A0E9QL72</accession>
<dbReference type="EMBL" id="GBXM01091734">
    <property type="protein sequence ID" value="JAH16843.1"/>
    <property type="molecule type" value="Transcribed_RNA"/>
</dbReference>
<reference evidence="1" key="2">
    <citation type="journal article" date="2015" name="Fish Shellfish Immunol.">
        <title>Early steps in the European eel (Anguilla anguilla)-Vibrio vulnificus interaction in the gills: Role of the RtxA13 toxin.</title>
        <authorList>
            <person name="Callol A."/>
            <person name="Pajuelo D."/>
            <person name="Ebbesson L."/>
            <person name="Teles M."/>
            <person name="MacKenzie S."/>
            <person name="Amaro C."/>
        </authorList>
    </citation>
    <scope>NUCLEOTIDE SEQUENCE</scope>
</reference>
<protein>
    <submittedName>
        <fullName evidence="1">Uncharacterized protein</fullName>
    </submittedName>
</protein>
<dbReference type="AlphaFoldDB" id="A0A0E9QL72"/>
<reference evidence="1" key="1">
    <citation type="submission" date="2014-11" db="EMBL/GenBank/DDBJ databases">
        <authorList>
            <person name="Amaro Gonzalez C."/>
        </authorList>
    </citation>
    <scope>NUCLEOTIDE SEQUENCE</scope>
</reference>